<feature type="compositionally biased region" description="Polar residues" evidence="1">
    <location>
        <begin position="215"/>
        <end position="228"/>
    </location>
</feature>
<organism evidence="2 3">
    <name type="scientific">Pyrocoelia pectoralis</name>
    <dbReference type="NCBI Taxonomy" id="417401"/>
    <lineage>
        <taxon>Eukaryota</taxon>
        <taxon>Metazoa</taxon>
        <taxon>Ecdysozoa</taxon>
        <taxon>Arthropoda</taxon>
        <taxon>Hexapoda</taxon>
        <taxon>Insecta</taxon>
        <taxon>Pterygota</taxon>
        <taxon>Neoptera</taxon>
        <taxon>Endopterygota</taxon>
        <taxon>Coleoptera</taxon>
        <taxon>Polyphaga</taxon>
        <taxon>Elateriformia</taxon>
        <taxon>Elateroidea</taxon>
        <taxon>Lampyridae</taxon>
        <taxon>Lampyrinae</taxon>
        <taxon>Pyrocoelia</taxon>
    </lineage>
</organism>
<feature type="region of interest" description="Disordered" evidence="1">
    <location>
        <begin position="206"/>
        <end position="233"/>
    </location>
</feature>
<feature type="compositionally biased region" description="Basic and acidic residues" evidence="1">
    <location>
        <begin position="385"/>
        <end position="405"/>
    </location>
</feature>
<evidence type="ECO:0000313" key="3">
    <source>
        <dbReference type="Proteomes" id="UP001329430"/>
    </source>
</evidence>
<feature type="region of interest" description="Disordered" evidence="1">
    <location>
        <begin position="310"/>
        <end position="330"/>
    </location>
</feature>
<feature type="region of interest" description="Disordered" evidence="1">
    <location>
        <begin position="636"/>
        <end position="667"/>
    </location>
</feature>
<feature type="compositionally biased region" description="Polar residues" evidence="1">
    <location>
        <begin position="507"/>
        <end position="523"/>
    </location>
</feature>
<sequence length="1271" mass="143608">MEKDSNEKIMKERGVEAMQKLKKKIEKDKKDRLERIEKRKYNKAVENTRSAMVVSLQKQQSPIKKKKKISTNIDIVVSDTESEPEVPVNTRRFSTSDISIAVNDDMDITQRGTQVDLPESSNVERDSETITSLVYPLDTRISDRIKRRRLKCVNCDPVSSKIDSLNSEPKKIQMQESPKKELPVKELFKYDHERYLHPVTLLQTDLPSKPPLRVRTTTRTEAPSTGGNKVQYYDHPNRFTKEYEYPLSSVHRVSDGSIEVCPSVGSEAEYVEEMYKRDRDAQIRGQRAMEKVKVHRDYNEMMDKLSKLQKKERIASISPTKPQVHISQERSKEYERKRQNHLENAYEKLFPIAQVVTIPPRSPSPSSNATKQQIPRANFGVWGFDNKRDRKSPPRETPKVVSADKDSFKRTEDLKKMLHSLTEQRDKVAKEIKSLPKSSKLHQIFGDLACIDQILERGRALNNVSRLPMQQSLPQQGTRMQASHSQQSSQRQPSRPQQSGQTQPSRLQQGGHMQQSHPQQGGTSKMKDQDKRNAHSPERHVNTMMLSPKEKSNSHSPRQQTRSKTPPKKSKEVSQSVSTQTTTADAETETVPLKSDKAVNTSIRKDNTKTGKCKCTKGREKDQCEIIIKICDRTDNQQKPQTSQLPALEQKSNFERQQMKSDLGKRKVGEQMKLSINTNDNKKASWREILIQNTSTSTSYCSPPEFQPVTHKKQPLAQSTEKKSFKDILKDIPQQHNIFNDSISSANTTKTKLALQDHIKRLLAMSRGSIEDLTISTISDVSTPATSIVQIESNNPQDNLLIKQFNSNKSEQYPTNSAQGTPIHSLKVADIGCQCVNDYAAENYPEVLSTYNKMAENYVKKIENLSSMIAQVRLEKQDMLERPISGSDKEDSTKYLDLPSDRDNSLSPITTQQDQLTKNLLQIDFNYDEQLKQKKPQGVLKSPELDTTNKDLMKRFKKLTEDDIIDQESPPDTLWLNIPKLPKFEENHNRTPTVSKPPPSRGITVAMRHHQDINILPHELSVIQEVDSFTSNKPQSVVSKEQSLQKDSKDVSTILNDCPLYLLPIFQDLENKSCQVDYKDSSSSISLPDILSEIDAINGQKISQEDSSEKSSSNKSGATISILSNSSSNDIDIETTLKSLGMGWAVATLKKTQQALALTSTSSSSMDISLKHQSGDTSKLNGSSSILSNFLQGLVVDPNSTSSGNKTSRKTSTPVQNFEQETFVNNSQTNILLTAESDISSIRRSSNDPTSDFVQFYSLNEGSLNQSKDVN</sequence>
<feature type="compositionally biased region" description="Low complexity" evidence="1">
    <location>
        <begin position="1110"/>
        <end position="1121"/>
    </location>
</feature>
<feature type="compositionally biased region" description="Low complexity" evidence="1">
    <location>
        <begin position="481"/>
        <end position="506"/>
    </location>
</feature>
<feature type="region of interest" description="Disordered" evidence="1">
    <location>
        <begin position="359"/>
        <end position="405"/>
    </location>
</feature>
<feature type="compositionally biased region" description="Basic and acidic residues" evidence="1">
    <location>
        <begin position="881"/>
        <end position="904"/>
    </location>
</feature>
<feature type="compositionally biased region" description="Polar residues" evidence="1">
    <location>
        <begin position="364"/>
        <end position="375"/>
    </location>
</feature>
<keyword evidence="3" id="KW-1185">Reference proteome</keyword>
<dbReference type="AlphaFoldDB" id="A0AAN7VKH1"/>
<feature type="region of interest" description="Disordered" evidence="1">
    <location>
        <begin position="473"/>
        <end position="599"/>
    </location>
</feature>
<feature type="region of interest" description="Disordered" evidence="1">
    <location>
        <begin position="1101"/>
        <end position="1121"/>
    </location>
</feature>
<protein>
    <submittedName>
        <fullName evidence="2">Uncharacterized protein</fullName>
    </submittedName>
</protein>
<reference evidence="2 3" key="1">
    <citation type="journal article" date="2024" name="Insects">
        <title>An Improved Chromosome-Level Genome Assembly of the Firefly Pyrocoelia pectoralis.</title>
        <authorList>
            <person name="Fu X."/>
            <person name="Meyer-Rochow V.B."/>
            <person name="Ballantyne L."/>
            <person name="Zhu X."/>
        </authorList>
    </citation>
    <scope>NUCLEOTIDE SEQUENCE [LARGE SCALE GENOMIC DNA]</scope>
    <source>
        <strain evidence="2">XCY_ONT2</strain>
    </source>
</reference>
<proteinExistence type="predicted"/>
<evidence type="ECO:0000256" key="1">
    <source>
        <dbReference type="SAM" id="MobiDB-lite"/>
    </source>
</evidence>
<dbReference type="EMBL" id="JAVRBK010000003">
    <property type="protein sequence ID" value="KAK5646818.1"/>
    <property type="molecule type" value="Genomic_DNA"/>
</dbReference>
<feature type="compositionally biased region" description="Basic and acidic residues" evidence="1">
    <location>
        <begin position="525"/>
        <end position="541"/>
    </location>
</feature>
<name>A0AAN7VKH1_9COLE</name>
<dbReference type="Proteomes" id="UP001329430">
    <property type="component" value="Chromosome 3"/>
</dbReference>
<gene>
    <name evidence="2" type="ORF">RI129_005282</name>
</gene>
<feature type="compositionally biased region" description="Basic and acidic residues" evidence="1">
    <location>
        <begin position="652"/>
        <end position="667"/>
    </location>
</feature>
<comment type="caution">
    <text evidence="2">The sequence shown here is derived from an EMBL/GenBank/DDBJ whole genome shotgun (WGS) entry which is preliminary data.</text>
</comment>
<accession>A0AAN7VKH1</accession>
<feature type="region of interest" description="Disordered" evidence="1">
    <location>
        <begin position="881"/>
        <end position="911"/>
    </location>
</feature>
<feature type="compositionally biased region" description="Low complexity" evidence="1">
    <location>
        <begin position="573"/>
        <end position="585"/>
    </location>
</feature>
<evidence type="ECO:0000313" key="2">
    <source>
        <dbReference type="EMBL" id="KAK5646818.1"/>
    </source>
</evidence>
<feature type="compositionally biased region" description="Polar residues" evidence="1">
    <location>
        <begin position="554"/>
        <end position="564"/>
    </location>
</feature>